<evidence type="ECO:0000313" key="1">
    <source>
        <dbReference type="EMBL" id="MFH6604312.1"/>
    </source>
</evidence>
<name>A0ACC7LL76_9FLAO</name>
<keyword evidence="2" id="KW-1185">Reference proteome</keyword>
<accession>A0ACC7LL76</accession>
<protein>
    <submittedName>
        <fullName evidence="1">2TM domain-containing protein</fullName>
    </submittedName>
</protein>
<dbReference type="EMBL" id="JBHFPV010000002">
    <property type="protein sequence ID" value="MFH6604312.1"/>
    <property type="molecule type" value="Genomic_DNA"/>
</dbReference>
<comment type="caution">
    <text evidence="1">The sequence shown here is derived from an EMBL/GenBank/DDBJ whole genome shotgun (WGS) entry which is preliminary data.</text>
</comment>
<proteinExistence type="predicted"/>
<gene>
    <name evidence="1" type="ORF">ACEZ3G_12540</name>
</gene>
<dbReference type="Proteomes" id="UP001595191">
    <property type="component" value="Unassembled WGS sequence"/>
</dbReference>
<organism evidence="1 2">
    <name type="scientific">Meishania litoralis</name>
    <dbReference type="NCBI Taxonomy" id="3434685"/>
    <lineage>
        <taxon>Bacteria</taxon>
        <taxon>Pseudomonadati</taxon>
        <taxon>Bacteroidota</taxon>
        <taxon>Flavobacteriia</taxon>
        <taxon>Flavobacteriales</taxon>
        <taxon>Flavobacteriaceae</taxon>
        <taxon>Meishania</taxon>
    </lineage>
</organism>
<reference evidence="1" key="1">
    <citation type="submission" date="2024-09" db="EMBL/GenBank/DDBJ databases">
        <authorList>
            <person name="Liu J."/>
        </authorList>
    </citation>
    <scope>NUCLEOTIDE SEQUENCE</scope>
    <source>
        <strain evidence="1">NBU2967</strain>
    </source>
</reference>
<evidence type="ECO:0000313" key="2">
    <source>
        <dbReference type="Proteomes" id="UP001595191"/>
    </source>
</evidence>
<sequence length="112" mass="13413">MEIEENSERAKLRRARKKVEELKGFYWHMAIYLTVNLFISISKISRNMFSGESFGEGFLEFETFAVWVFWGVGLAFHAVKVFSLNPIFGKKWEERQIKKYMEQDSKEVEKFR</sequence>